<dbReference type="STRING" id="346185.AAY42_11115"/>
<evidence type="ECO:0000313" key="1">
    <source>
        <dbReference type="EMBL" id="KQC30364.1"/>
    </source>
</evidence>
<gene>
    <name evidence="1" type="ORF">AAY42_11115</name>
</gene>
<dbReference type="EMBL" id="LCTZ01000002">
    <property type="protein sequence ID" value="KQC30364.1"/>
    <property type="molecule type" value="Genomic_DNA"/>
</dbReference>
<keyword evidence="2" id="KW-1185">Reference proteome</keyword>
<reference evidence="1 2" key="1">
    <citation type="submission" date="2015-04" db="EMBL/GenBank/DDBJ databases">
        <title>Complete genome of flavobacterium.</title>
        <authorList>
            <person name="Kwon Y.M."/>
            <person name="Kim S.-J."/>
        </authorList>
    </citation>
    <scope>NUCLEOTIDE SEQUENCE [LARGE SCALE GENOMIC DNA]</scope>
    <source>
        <strain evidence="1 2">DK169</strain>
    </source>
</reference>
<protein>
    <submittedName>
        <fullName evidence="1">Uncharacterized protein</fullName>
    </submittedName>
</protein>
<comment type="caution">
    <text evidence="1">The sequence shown here is derived from an EMBL/GenBank/DDBJ whole genome shotgun (WGS) entry which is preliminary data.</text>
</comment>
<accession>A0A0Q0XMX3</accession>
<dbReference type="AlphaFoldDB" id="A0A0Q0XMX3"/>
<dbReference type="Proteomes" id="UP000050827">
    <property type="component" value="Unassembled WGS sequence"/>
</dbReference>
<sequence length="124" mass="14539">MFGLQFSFGQENTIFDFNADELIGTWRPTYDNRTAELTFERQVETERKYGLRIEILKSGEFRSRYSAPCGNDSMLRTHNYNGIWSLDEDEWILTTSEPINRNGTLFKIVELKSDKMVLAEIKIE</sequence>
<organism evidence="1 2">
    <name type="scientific">Flagellimonas eckloniae</name>
    <dbReference type="NCBI Taxonomy" id="346185"/>
    <lineage>
        <taxon>Bacteria</taxon>
        <taxon>Pseudomonadati</taxon>
        <taxon>Bacteroidota</taxon>
        <taxon>Flavobacteriia</taxon>
        <taxon>Flavobacteriales</taxon>
        <taxon>Flavobacteriaceae</taxon>
        <taxon>Flagellimonas</taxon>
    </lineage>
</organism>
<name>A0A0Q0XMX3_9FLAO</name>
<evidence type="ECO:0000313" key="2">
    <source>
        <dbReference type="Proteomes" id="UP000050827"/>
    </source>
</evidence>
<proteinExistence type="predicted"/>